<dbReference type="EMBL" id="JACYTR010000015">
    <property type="protein sequence ID" value="MBD8525941.1"/>
    <property type="molecule type" value="Genomic_DNA"/>
</dbReference>
<feature type="domain" description="Aminotransferase class V" evidence="9">
    <location>
        <begin position="25"/>
        <end position="392"/>
    </location>
</feature>
<dbReference type="InterPro" id="IPR015422">
    <property type="entry name" value="PyrdxlP-dep_Trfase_small"/>
</dbReference>
<dbReference type="PANTHER" id="PTHR43586">
    <property type="entry name" value="CYSTEINE DESULFURASE"/>
    <property type="match status" value="1"/>
</dbReference>
<keyword evidence="11" id="KW-1185">Reference proteome</keyword>
<dbReference type="InterPro" id="IPR000192">
    <property type="entry name" value="Aminotrans_V_dom"/>
</dbReference>
<dbReference type="InterPro" id="IPR015421">
    <property type="entry name" value="PyrdxlP-dep_Trfase_major"/>
</dbReference>
<dbReference type="AlphaFoldDB" id="A0AAW3ZNM3"/>
<dbReference type="NCBIfam" id="TIGR01979">
    <property type="entry name" value="sufS"/>
    <property type="match status" value="1"/>
</dbReference>
<dbReference type="GO" id="GO:0030170">
    <property type="term" value="F:pyridoxal phosphate binding"/>
    <property type="evidence" value="ECO:0007669"/>
    <property type="project" value="UniProtKB-UniRule"/>
</dbReference>
<dbReference type="InterPro" id="IPR020578">
    <property type="entry name" value="Aminotrans_V_PyrdxlP_BS"/>
</dbReference>
<dbReference type="Pfam" id="PF00266">
    <property type="entry name" value="Aminotran_5"/>
    <property type="match status" value="1"/>
</dbReference>
<dbReference type="Proteomes" id="UP000613768">
    <property type="component" value="Unassembled WGS sequence"/>
</dbReference>
<accession>A0AAW3ZNM3</accession>
<dbReference type="RefSeq" id="WP_192029363.1">
    <property type="nucleotide sequence ID" value="NZ_JACYTR010000015.1"/>
</dbReference>
<evidence type="ECO:0000256" key="5">
    <source>
        <dbReference type="ARBA" id="ARBA00022898"/>
    </source>
</evidence>
<gene>
    <name evidence="10" type="ORF">IFO71_09310</name>
</gene>
<evidence type="ECO:0000313" key="10">
    <source>
        <dbReference type="EMBL" id="MBD8525941.1"/>
    </source>
</evidence>
<comment type="similarity">
    <text evidence="2 8">Belongs to the class-V pyridoxal-phosphate-dependent aminotransferase family. Csd subfamily.</text>
</comment>
<evidence type="ECO:0000256" key="1">
    <source>
        <dbReference type="ARBA" id="ARBA00001933"/>
    </source>
</evidence>
<dbReference type="InterPro" id="IPR015424">
    <property type="entry name" value="PyrdxlP-dep_Trfase"/>
</dbReference>
<comment type="cofactor">
    <cofactor evidence="1 7">
        <name>pyridoxal 5'-phosphate</name>
        <dbReference type="ChEBI" id="CHEBI:597326"/>
    </cofactor>
</comment>
<dbReference type="EC" id="2.8.1.7" evidence="3 8"/>
<dbReference type="PANTHER" id="PTHR43586:SF8">
    <property type="entry name" value="CYSTEINE DESULFURASE 1, CHLOROPLASTIC"/>
    <property type="match status" value="1"/>
</dbReference>
<evidence type="ECO:0000256" key="6">
    <source>
        <dbReference type="ARBA" id="ARBA00050776"/>
    </source>
</evidence>
<keyword evidence="5 8" id="KW-0663">Pyridoxal phosphate</keyword>
<dbReference type="Gene3D" id="3.90.1150.10">
    <property type="entry name" value="Aspartate Aminotransferase, domain 1"/>
    <property type="match status" value="1"/>
</dbReference>
<comment type="caution">
    <text evidence="10">The sequence shown here is derived from an EMBL/GenBank/DDBJ whole genome shotgun (WGS) entry which is preliminary data.</text>
</comment>
<evidence type="ECO:0000256" key="4">
    <source>
        <dbReference type="ARBA" id="ARBA00022679"/>
    </source>
</evidence>
<dbReference type="SUPFAM" id="SSF53383">
    <property type="entry name" value="PLP-dependent transferases"/>
    <property type="match status" value="1"/>
</dbReference>
<protein>
    <recommendedName>
        <fullName evidence="3 8">Cysteine desulfurase</fullName>
        <ecNumber evidence="3 8">2.8.1.7</ecNumber>
    </recommendedName>
</protein>
<dbReference type="CDD" id="cd06453">
    <property type="entry name" value="SufS_like"/>
    <property type="match status" value="1"/>
</dbReference>
<keyword evidence="4 8" id="KW-0808">Transferase</keyword>
<dbReference type="GO" id="GO:0031071">
    <property type="term" value="F:cysteine desulfurase activity"/>
    <property type="evidence" value="ECO:0007669"/>
    <property type="project" value="UniProtKB-UniRule"/>
</dbReference>
<sequence>MSKDWQAIRNEFPLLSRSVHGKPLIYLDSANTAQKPAAVIEAVDEFYRLHNANVSRAVHALGTEATEAYEGARGKLARFLGVQSDDLVLCSGTTMAINLVAYSFALPRLQPGDQILISRMEHHANIVPWQLVAERSGASVVPVEIFESGELDLDDLQRKLQGPAKILALTHVSNVLGTVNPIREVCRLARKHGVVTVIDGSQAAPHRPVDIASLGCDFYAITGHKMCGPTGTGALWARQEHWQAMPPFIGGGEMIKEVRFERTVFNDPPHKFEAGTPNIAGFIGLGAAVDWLSAIGMSEIEQRERELLEYATARFDAISGLRVYGRAAEKAAILSFLIEGAHAHDLATLLDLEGVALRSGHHCAHPLMHYFGVPATCRASLAFWNTEDEIDRAVAAIDKVRTMLA</sequence>
<evidence type="ECO:0000256" key="2">
    <source>
        <dbReference type="ARBA" id="ARBA00010447"/>
    </source>
</evidence>
<organism evidence="10 11">
    <name type="scientific">Pseudomarimonas arenosa</name>
    <dbReference type="NCBI Taxonomy" id="2774145"/>
    <lineage>
        <taxon>Bacteria</taxon>
        <taxon>Pseudomonadati</taxon>
        <taxon>Pseudomonadota</taxon>
        <taxon>Gammaproteobacteria</taxon>
        <taxon>Lysobacterales</taxon>
        <taxon>Lysobacteraceae</taxon>
        <taxon>Pseudomarimonas</taxon>
    </lineage>
</organism>
<reference evidence="10 11" key="1">
    <citation type="submission" date="2020-09" db="EMBL/GenBank/DDBJ databases">
        <title>Pseudoxanthomonas sp. CAU 1598 isolated from sand of Yaerae Beach.</title>
        <authorList>
            <person name="Kim W."/>
        </authorList>
    </citation>
    <scope>NUCLEOTIDE SEQUENCE [LARGE SCALE GENOMIC DNA]</scope>
    <source>
        <strain evidence="10 11">CAU 1598</strain>
    </source>
</reference>
<dbReference type="Gene3D" id="3.40.640.10">
    <property type="entry name" value="Type I PLP-dependent aspartate aminotransferase-like (Major domain)"/>
    <property type="match status" value="1"/>
</dbReference>
<evidence type="ECO:0000256" key="8">
    <source>
        <dbReference type="RuleBase" id="RU004506"/>
    </source>
</evidence>
<evidence type="ECO:0000259" key="9">
    <source>
        <dbReference type="Pfam" id="PF00266"/>
    </source>
</evidence>
<dbReference type="GO" id="GO:0006534">
    <property type="term" value="P:cysteine metabolic process"/>
    <property type="evidence" value="ECO:0007669"/>
    <property type="project" value="UniProtKB-UniRule"/>
</dbReference>
<dbReference type="InterPro" id="IPR010970">
    <property type="entry name" value="Cys_dSase_SufS"/>
</dbReference>
<dbReference type="PROSITE" id="PS00595">
    <property type="entry name" value="AA_TRANSFER_CLASS_5"/>
    <property type="match status" value="1"/>
</dbReference>
<proteinExistence type="inferred from homology"/>
<evidence type="ECO:0000256" key="3">
    <source>
        <dbReference type="ARBA" id="ARBA00012239"/>
    </source>
</evidence>
<name>A0AAW3ZNM3_9GAMM</name>
<evidence type="ECO:0000313" key="11">
    <source>
        <dbReference type="Proteomes" id="UP000613768"/>
    </source>
</evidence>
<comment type="function">
    <text evidence="8">Catalyzes the removal of elemental sulfur and selenium atoms from L-cysteine, L-cystine, L-selenocysteine, and L-selenocystine to produce L-alanine.</text>
</comment>
<comment type="catalytic activity">
    <reaction evidence="6 8">
        <text>(sulfur carrier)-H + L-cysteine = (sulfur carrier)-SH + L-alanine</text>
        <dbReference type="Rhea" id="RHEA:43892"/>
        <dbReference type="Rhea" id="RHEA-COMP:14737"/>
        <dbReference type="Rhea" id="RHEA-COMP:14739"/>
        <dbReference type="ChEBI" id="CHEBI:29917"/>
        <dbReference type="ChEBI" id="CHEBI:35235"/>
        <dbReference type="ChEBI" id="CHEBI:57972"/>
        <dbReference type="ChEBI" id="CHEBI:64428"/>
        <dbReference type="EC" id="2.8.1.7"/>
    </reaction>
</comment>
<evidence type="ECO:0000256" key="7">
    <source>
        <dbReference type="RuleBase" id="RU004504"/>
    </source>
</evidence>